<dbReference type="EMBL" id="JBHULM010000007">
    <property type="protein sequence ID" value="MFD2541317.1"/>
    <property type="molecule type" value="Genomic_DNA"/>
</dbReference>
<keyword evidence="3" id="KW-1185">Reference proteome</keyword>
<keyword evidence="1" id="KW-0472">Membrane</keyword>
<sequence>MEKDITNWQNLWKEEKSTPLDLNKLITHLNKIEKKGKLERIILLAAVPVTIIVLATLLPILSNIYYLISIIIISFGMIMILIQSYRSKYSLISNDAKLNNKKYIKNIIHKLKQRMLTTSRYMWFYTFLLVLGINIGYIAILQKFNISITVRIIIHLVFTVLMICIMYYSIEKRKKENNKIILPLIDFLENLN</sequence>
<evidence type="ECO:0000256" key="1">
    <source>
        <dbReference type="SAM" id="Phobius"/>
    </source>
</evidence>
<comment type="caution">
    <text evidence="2">The sequence shown here is derived from an EMBL/GenBank/DDBJ whole genome shotgun (WGS) entry which is preliminary data.</text>
</comment>
<feature type="transmembrane region" description="Helical" evidence="1">
    <location>
        <begin position="64"/>
        <end position="82"/>
    </location>
</feature>
<keyword evidence="1" id="KW-1133">Transmembrane helix</keyword>
<evidence type="ECO:0000313" key="3">
    <source>
        <dbReference type="Proteomes" id="UP001597467"/>
    </source>
</evidence>
<evidence type="ECO:0008006" key="4">
    <source>
        <dbReference type="Google" id="ProtNLM"/>
    </source>
</evidence>
<organism evidence="2 3">
    <name type="scientific">Lacinutrix gracilariae</name>
    <dbReference type="NCBI Taxonomy" id="1747198"/>
    <lineage>
        <taxon>Bacteria</taxon>
        <taxon>Pseudomonadati</taxon>
        <taxon>Bacteroidota</taxon>
        <taxon>Flavobacteriia</taxon>
        <taxon>Flavobacteriales</taxon>
        <taxon>Flavobacteriaceae</taxon>
        <taxon>Lacinutrix</taxon>
    </lineage>
</organism>
<gene>
    <name evidence="2" type="ORF">ACFSSB_03235</name>
</gene>
<accession>A0ABW5K084</accession>
<evidence type="ECO:0000313" key="2">
    <source>
        <dbReference type="EMBL" id="MFD2541317.1"/>
    </source>
</evidence>
<protein>
    <recommendedName>
        <fullName evidence="4">Tandem five-TM protein</fullName>
    </recommendedName>
</protein>
<feature type="transmembrane region" description="Helical" evidence="1">
    <location>
        <begin position="152"/>
        <end position="170"/>
    </location>
</feature>
<dbReference type="Proteomes" id="UP001597467">
    <property type="component" value="Unassembled WGS sequence"/>
</dbReference>
<feature type="transmembrane region" description="Helical" evidence="1">
    <location>
        <begin position="121"/>
        <end position="140"/>
    </location>
</feature>
<dbReference type="RefSeq" id="WP_379900905.1">
    <property type="nucleotide sequence ID" value="NZ_JBHULM010000007.1"/>
</dbReference>
<feature type="transmembrane region" description="Helical" evidence="1">
    <location>
        <begin position="41"/>
        <end position="58"/>
    </location>
</feature>
<reference evidence="3" key="1">
    <citation type="journal article" date="2019" name="Int. J. Syst. Evol. Microbiol.">
        <title>The Global Catalogue of Microorganisms (GCM) 10K type strain sequencing project: providing services to taxonomists for standard genome sequencing and annotation.</title>
        <authorList>
            <consortium name="The Broad Institute Genomics Platform"/>
            <consortium name="The Broad Institute Genome Sequencing Center for Infectious Disease"/>
            <person name="Wu L."/>
            <person name="Ma J."/>
        </authorList>
    </citation>
    <scope>NUCLEOTIDE SEQUENCE [LARGE SCALE GENOMIC DNA]</scope>
    <source>
        <strain evidence="3">KCTC 42808</strain>
    </source>
</reference>
<keyword evidence="1" id="KW-0812">Transmembrane</keyword>
<name>A0ABW5K084_9FLAO</name>
<proteinExistence type="predicted"/>